<dbReference type="EMBL" id="JBFOLJ010000001">
    <property type="protein sequence ID" value="KAL2555805.1"/>
    <property type="molecule type" value="Genomic_DNA"/>
</dbReference>
<reference evidence="2" key="1">
    <citation type="submission" date="2024-07" db="EMBL/GenBank/DDBJ databases">
        <title>Two chromosome-level genome assemblies of Korean endemic species Abeliophyllum distichum and Forsythia ovata (Oleaceae).</title>
        <authorList>
            <person name="Jang H."/>
        </authorList>
    </citation>
    <scope>NUCLEOTIDE SEQUENCE [LARGE SCALE GENOMIC DNA]</scope>
</reference>
<dbReference type="Proteomes" id="UP001604277">
    <property type="component" value="Unassembled WGS sequence"/>
</dbReference>
<evidence type="ECO:0000313" key="2">
    <source>
        <dbReference type="Proteomes" id="UP001604277"/>
    </source>
</evidence>
<comment type="caution">
    <text evidence="1">The sequence shown here is derived from an EMBL/GenBank/DDBJ whole genome shotgun (WGS) entry which is preliminary data.</text>
</comment>
<proteinExistence type="predicted"/>
<keyword evidence="2" id="KW-1185">Reference proteome</keyword>
<gene>
    <name evidence="1" type="ORF">Fot_00544</name>
</gene>
<protein>
    <submittedName>
        <fullName evidence="1">Protein SCARECROW-like</fullName>
    </submittedName>
</protein>
<evidence type="ECO:0000313" key="1">
    <source>
        <dbReference type="EMBL" id="KAL2555805.1"/>
    </source>
</evidence>
<accession>A0ABD1X296</accession>
<name>A0ABD1X296_9LAMI</name>
<organism evidence="1 2">
    <name type="scientific">Forsythia ovata</name>
    <dbReference type="NCBI Taxonomy" id="205694"/>
    <lineage>
        <taxon>Eukaryota</taxon>
        <taxon>Viridiplantae</taxon>
        <taxon>Streptophyta</taxon>
        <taxon>Embryophyta</taxon>
        <taxon>Tracheophyta</taxon>
        <taxon>Spermatophyta</taxon>
        <taxon>Magnoliopsida</taxon>
        <taxon>eudicotyledons</taxon>
        <taxon>Gunneridae</taxon>
        <taxon>Pentapetalae</taxon>
        <taxon>asterids</taxon>
        <taxon>lamiids</taxon>
        <taxon>Lamiales</taxon>
        <taxon>Oleaceae</taxon>
        <taxon>Forsythieae</taxon>
        <taxon>Forsythia</taxon>
    </lineage>
</organism>
<dbReference type="AlphaFoldDB" id="A0ABD1X296"/>
<sequence length="169" mass="19084">MSNHNFNKQWKSIRIIHPTNPNLATVLEYRLRFLTATDSITNYHERKEALPPASLQRHDQHGQWQLQVGTSGLKMYVDDNLFTHSLSKSMNPHLSWPVVTLLANASGNNQYLRSNPSTITAIHTSVCFNVPATIVTNSNDQVYQSLQLIKLGLPFEFSPVDDKIGNLNS</sequence>